<organism evidence="2 3">
    <name type="scientific">Colletotrichum musicola</name>
    <dbReference type="NCBI Taxonomy" id="2175873"/>
    <lineage>
        <taxon>Eukaryota</taxon>
        <taxon>Fungi</taxon>
        <taxon>Dikarya</taxon>
        <taxon>Ascomycota</taxon>
        <taxon>Pezizomycotina</taxon>
        <taxon>Sordariomycetes</taxon>
        <taxon>Hypocreomycetidae</taxon>
        <taxon>Glomerellales</taxon>
        <taxon>Glomerellaceae</taxon>
        <taxon>Colletotrichum</taxon>
        <taxon>Colletotrichum orchidearum species complex</taxon>
    </lineage>
</organism>
<feature type="chain" id="PRO_5034354583" evidence="1">
    <location>
        <begin position="24"/>
        <end position="391"/>
    </location>
</feature>
<gene>
    <name evidence="2" type="ORF">CMUS01_01932</name>
</gene>
<proteinExistence type="predicted"/>
<name>A0A8H6NW73_9PEZI</name>
<evidence type="ECO:0000256" key="1">
    <source>
        <dbReference type="SAM" id="SignalP"/>
    </source>
</evidence>
<dbReference type="Proteomes" id="UP000639643">
    <property type="component" value="Unassembled WGS sequence"/>
</dbReference>
<accession>A0A8H6NW73</accession>
<reference evidence="2" key="1">
    <citation type="journal article" date="2020" name="Phytopathology">
        <title>Genome Sequence Resources of Colletotrichum truncatum, C. plurivorum, C. musicola, and C. sojae: Four Species Pathogenic to Soybean (Glycine max).</title>
        <authorList>
            <person name="Rogerio F."/>
            <person name="Boufleur T.R."/>
            <person name="Ciampi-Guillardi M."/>
            <person name="Sukno S.A."/>
            <person name="Thon M.R."/>
            <person name="Massola Junior N.S."/>
            <person name="Baroncelli R."/>
        </authorList>
    </citation>
    <scope>NUCLEOTIDE SEQUENCE</scope>
    <source>
        <strain evidence="2">LFN0074</strain>
    </source>
</reference>
<evidence type="ECO:0000313" key="3">
    <source>
        <dbReference type="Proteomes" id="UP000639643"/>
    </source>
</evidence>
<dbReference type="AlphaFoldDB" id="A0A8H6NW73"/>
<dbReference type="OrthoDB" id="4582561at2759"/>
<comment type="caution">
    <text evidence="2">The sequence shown here is derived from an EMBL/GenBank/DDBJ whole genome shotgun (WGS) entry which is preliminary data.</text>
</comment>
<dbReference type="EMBL" id="WIGM01000036">
    <property type="protein sequence ID" value="KAF6843605.1"/>
    <property type="molecule type" value="Genomic_DNA"/>
</dbReference>
<evidence type="ECO:0000313" key="2">
    <source>
        <dbReference type="EMBL" id="KAF6843605.1"/>
    </source>
</evidence>
<sequence length="391" mass="42665">MTRPVAHLNVLLVLLGLHVAVLAAESSTDSSKLVLPPTDPTSQNPDPCAYTNYWEAAERLGQSANDAAAMSDHLVQQCRNVCILLYGSGNPDITGIGVLTSHPPPSWVKVHLFLAGPVLRNILALRGRDAFRRVRAGENGNLLSRMFAISELTHNTSILLAVPIAVAPTVRVSEWKSIPVTELKLLRDLERYEYLVCLVSLYSLTITPAPSTRLRQSSVIFASLLVMFHAGLEVAESIATGSAGGSADLVNGLLSSCTYRHGFSELDTTFNGMTDELSEDTAAANATWLSAPLTKLSAALAVPIYLPAWDPRAGWILVKSEERVPLPLGPTSIQIKLFREVIFHRRDRIARFLLGVCSLGEAAMHILWLDYLTLARIRAVRRDMQEAVGEE</sequence>
<feature type="signal peptide" evidence="1">
    <location>
        <begin position="1"/>
        <end position="23"/>
    </location>
</feature>
<keyword evidence="1" id="KW-0732">Signal</keyword>
<protein>
    <submittedName>
        <fullName evidence="2">Uncharacterized protein</fullName>
    </submittedName>
</protein>
<keyword evidence="3" id="KW-1185">Reference proteome</keyword>